<dbReference type="AlphaFoldDB" id="A0ABD4XW45"/>
<dbReference type="InterPro" id="IPR011101">
    <property type="entry name" value="DUF5131"/>
</dbReference>
<proteinExistence type="predicted"/>
<gene>
    <name evidence="1" type="ORF">N5D09_03180</name>
</gene>
<dbReference type="Pfam" id="PF07505">
    <property type="entry name" value="DUF5131"/>
    <property type="match status" value="1"/>
</dbReference>
<dbReference type="RefSeq" id="WP_279649040.1">
    <property type="nucleotide sequence ID" value="NZ_JAOCDG010000003.1"/>
</dbReference>
<evidence type="ECO:0000313" key="2">
    <source>
        <dbReference type="Proteomes" id="UP001161139"/>
    </source>
</evidence>
<comment type="caution">
    <text evidence="1">The sequence shown here is derived from an EMBL/GenBank/DDBJ whole genome shotgun (WGS) entry which is preliminary data.</text>
</comment>
<organism evidence="1 2">
    <name type="scientific">Stutzerimonas stutzeri</name>
    <name type="common">Pseudomonas stutzeri</name>
    <dbReference type="NCBI Taxonomy" id="316"/>
    <lineage>
        <taxon>Bacteria</taxon>
        <taxon>Pseudomonadati</taxon>
        <taxon>Pseudomonadota</taxon>
        <taxon>Gammaproteobacteria</taxon>
        <taxon>Pseudomonadales</taxon>
        <taxon>Pseudomonadaceae</taxon>
        <taxon>Stutzerimonas</taxon>
    </lineage>
</organism>
<dbReference type="Proteomes" id="UP001161139">
    <property type="component" value="Unassembled WGS sequence"/>
</dbReference>
<name>A0ABD4XW45_STUST</name>
<reference evidence="1" key="1">
    <citation type="submission" date="2022-09" db="EMBL/GenBank/DDBJ databases">
        <title>Intensive care unit water sources are persistently colonized with multi-drug resistant bacteria and are the site of extensive horizontal gene transfer of antibiotic resistance genes.</title>
        <authorList>
            <person name="Diorio-Toth L."/>
        </authorList>
    </citation>
    <scope>NUCLEOTIDE SEQUENCE</scope>
    <source>
        <strain evidence="1">GD03864</strain>
    </source>
</reference>
<dbReference type="EMBL" id="JAOCDG010000003">
    <property type="protein sequence ID" value="MDH0687090.1"/>
    <property type="molecule type" value="Genomic_DNA"/>
</dbReference>
<protein>
    <submittedName>
        <fullName evidence="1">Phage Gp37/Gp68 family protein</fullName>
    </submittedName>
</protein>
<evidence type="ECO:0000313" key="1">
    <source>
        <dbReference type="EMBL" id="MDH0687090.1"/>
    </source>
</evidence>
<accession>A0ABD4XW45</accession>
<sequence>MADKTNIEWTDATWNPIRGCSRVSEGCRYCYAENVAARVIAMDRGRQVPEGNGAYDGLLAKGGQWNGAIKTVDSVLDQPLRWQKSRLIFVNSMSDLFHENVSEQAIDRIFVVMALAAQHTFQVLTKRPQRMKDYLCNFSWERAVENCRGADGVSDILRHSLDALRGSFGLRPRRPSEADRSSWPVKNVWLGVSVENQETANERIPLLLQSPAAVRWLSMEPLLGPVDLLATPAGDILCRCGGCTDMARENPSHAGLQRIDWVVVGGESGRDARPMNPNWVAALRDQCSANGVPFLFKQWGEWRPPLDGEEFSTAMGRAQRVPAFLVAKNGTVHCFESPTTADGALPMLRVGKHAAGRLLDGQLFDGYPTTLDSEQANG</sequence>